<dbReference type="GO" id="GO:0016705">
    <property type="term" value="F:oxidoreductase activity, acting on paired donors, with incorporation or reduction of molecular oxygen"/>
    <property type="evidence" value="ECO:0007669"/>
    <property type="project" value="InterPro"/>
</dbReference>
<keyword evidence="6" id="KW-0560">Oxidoreductase</keyword>
<dbReference type="GO" id="GO:0020037">
    <property type="term" value="F:heme binding"/>
    <property type="evidence" value="ECO:0007669"/>
    <property type="project" value="InterPro"/>
</dbReference>
<dbReference type="EMBL" id="QPMT01000001">
    <property type="protein sequence ID" value="KAF4867235.1"/>
    <property type="molecule type" value="Genomic_DNA"/>
</dbReference>
<evidence type="ECO:0000256" key="7">
    <source>
        <dbReference type="SAM" id="Phobius"/>
    </source>
</evidence>
<dbReference type="InterPro" id="IPR036396">
    <property type="entry name" value="Cyt_P450_sf"/>
</dbReference>
<keyword evidence="3 5" id="KW-0479">Metal-binding</keyword>
<comment type="similarity">
    <text evidence="6">Belongs to the cytochrome P450 family.</text>
</comment>
<evidence type="ECO:0000256" key="6">
    <source>
        <dbReference type="RuleBase" id="RU000461"/>
    </source>
</evidence>
<protein>
    <submittedName>
        <fullName evidence="8">Pisatin demethylase</fullName>
    </submittedName>
</protein>
<evidence type="ECO:0000256" key="2">
    <source>
        <dbReference type="ARBA" id="ARBA00022617"/>
    </source>
</evidence>
<dbReference type="SUPFAM" id="SSF48264">
    <property type="entry name" value="Cytochrome P450"/>
    <property type="match status" value="1"/>
</dbReference>
<dbReference type="OrthoDB" id="3934656at2759"/>
<evidence type="ECO:0000256" key="1">
    <source>
        <dbReference type="ARBA" id="ARBA00001971"/>
    </source>
</evidence>
<dbReference type="Proteomes" id="UP000711996">
    <property type="component" value="Unassembled WGS sequence"/>
</dbReference>
<keyword evidence="7" id="KW-1133">Transmembrane helix</keyword>
<feature type="binding site" description="axial binding residue" evidence="5">
    <location>
        <position position="382"/>
    </location>
    <ligand>
        <name>heme</name>
        <dbReference type="ChEBI" id="CHEBI:30413"/>
    </ligand>
    <ligandPart>
        <name>Fe</name>
        <dbReference type="ChEBI" id="CHEBI:18248"/>
    </ligandPart>
</feature>
<dbReference type="AlphaFoldDB" id="A0A9P5KB94"/>
<evidence type="ECO:0000313" key="9">
    <source>
        <dbReference type="Proteomes" id="UP000711996"/>
    </source>
</evidence>
<dbReference type="InterPro" id="IPR001128">
    <property type="entry name" value="Cyt_P450"/>
</dbReference>
<proteinExistence type="inferred from homology"/>
<dbReference type="Gene3D" id="1.10.630.10">
    <property type="entry name" value="Cytochrome P450"/>
    <property type="match status" value="1"/>
</dbReference>
<dbReference type="InterPro" id="IPR050121">
    <property type="entry name" value="Cytochrome_P450_monoxygenase"/>
</dbReference>
<evidence type="ECO:0000256" key="3">
    <source>
        <dbReference type="ARBA" id="ARBA00022723"/>
    </source>
</evidence>
<dbReference type="PROSITE" id="PS00086">
    <property type="entry name" value="CYTOCHROME_P450"/>
    <property type="match status" value="1"/>
</dbReference>
<dbReference type="PANTHER" id="PTHR24305">
    <property type="entry name" value="CYTOCHROME P450"/>
    <property type="match status" value="1"/>
</dbReference>
<gene>
    <name evidence="8" type="primary">PDA6-1-1</name>
    <name evidence="8" type="ORF">CGCSCA2_v000272</name>
</gene>
<comment type="caution">
    <text evidence="8">The sequence shown here is derived from an EMBL/GenBank/DDBJ whole genome shotgun (WGS) entry which is preliminary data.</text>
</comment>
<dbReference type="InterPro" id="IPR017972">
    <property type="entry name" value="Cyt_P450_CS"/>
</dbReference>
<feature type="transmembrane region" description="Helical" evidence="7">
    <location>
        <begin position="137"/>
        <end position="157"/>
    </location>
</feature>
<evidence type="ECO:0000313" key="8">
    <source>
        <dbReference type="EMBL" id="KAF4867235.1"/>
    </source>
</evidence>
<dbReference type="PRINTS" id="PR00385">
    <property type="entry name" value="P450"/>
</dbReference>
<keyword evidence="6" id="KW-0503">Monooxygenase</keyword>
<evidence type="ECO:0000256" key="4">
    <source>
        <dbReference type="ARBA" id="ARBA00023004"/>
    </source>
</evidence>
<keyword evidence="7" id="KW-0812">Transmembrane</keyword>
<dbReference type="Pfam" id="PF00067">
    <property type="entry name" value="p450"/>
    <property type="match status" value="1"/>
</dbReference>
<dbReference type="CDD" id="cd11060">
    <property type="entry name" value="CYP57A1-like"/>
    <property type="match status" value="1"/>
</dbReference>
<keyword evidence="4 5" id="KW-0408">Iron</keyword>
<sequence>MTTYVSCFSPGPIVRYGPNRYSINDAEALKTIYGHGTEFQKSAWYISFQPNEDLWNLFSERSAKRHARNRRFYTNAYSMTSLISYEPYLDECGALFAQRLSEFSKARAAIDIGHWFQCYAFDTIALMTWIRKTSWSLVYMSLAGIFPFVHTYITPILNKLVPNLSMGAKLLYILRFTAKTIEEEKASPKPVIDVEGAEDNVAVGEAFLTKFLAKHSSNADEFTQWHLLNGCMSNMVAGSDTTGISISAILYNLLKNPDTMAKLREELADFTSRGELSQSPTFKQSQKMPYLQAVIKEALRVHPAVGLPLERIVPAGGITIAGRFFPSGSVVGINGWVQHRNKDFFGEDANSFNPDRWLIEDEQRLSVMNRNWMPFGLGSRTCIGKNVSILEISKLIPRIIRDFDFKLEGDASAPEGTWKTHNAWFVKPQGFHVSVRSRT</sequence>
<keyword evidence="7" id="KW-0472">Membrane</keyword>
<dbReference type="InterPro" id="IPR002401">
    <property type="entry name" value="Cyt_P450_E_grp-I"/>
</dbReference>
<dbReference type="GO" id="GO:0004497">
    <property type="term" value="F:monooxygenase activity"/>
    <property type="evidence" value="ECO:0007669"/>
    <property type="project" value="UniProtKB-KW"/>
</dbReference>
<evidence type="ECO:0000256" key="5">
    <source>
        <dbReference type="PIRSR" id="PIRSR602401-1"/>
    </source>
</evidence>
<dbReference type="PANTHER" id="PTHR24305:SF188">
    <property type="entry name" value="P450, PUTATIVE (EUROFUNG)-RELATED"/>
    <property type="match status" value="1"/>
</dbReference>
<name>A0A9P5KB94_COLSI</name>
<accession>A0A9P5KB94</accession>
<dbReference type="GO" id="GO:0005506">
    <property type="term" value="F:iron ion binding"/>
    <property type="evidence" value="ECO:0007669"/>
    <property type="project" value="InterPro"/>
</dbReference>
<keyword evidence="2 5" id="KW-0349">Heme</keyword>
<keyword evidence="9" id="KW-1185">Reference proteome</keyword>
<organism evidence="8 9">
    <name type="scientific">Colletotrichum siamense</name>
    <name type="common">Anthracnose fungus</name>
    <dbReference type="NCBI Taxonomy" id="690259"/>
    <lineage>
        <taxon>Eukaryota</taxon>
        <taxon>Fungi</taxon>
        <taxon>Dikarya</taxon>
        <taxon>Ascomycota</taxon>
        <taxon>Pezizomycotina</taxon>
        <taxon>Sordariomycetes</taxon>
        <taxon>Hypocreomycetidae</taxon>
        <taxon>Glomerellales</taxon>
        <taxon>Glomerellaceae</taxon>
        <taxon>Colletotrichum</taxon>
        <taxon>Colletotrichum gloeosporioides species complex</taxon>
    </lineage>
</organism>
<dbReference type="PRINTS" id="PR00463">
    <property type="entry name" value="EP450I"/>
</dbReference>
<reference evidence="8" key="1">
    <citation type="submission" date="2019-06" db="EMBL/GenBank/DDBJ databases">
        <authorList>
            <person name="Gan P."/>
            <person name="Shirasu K."/>
        </authorList>
    </citation>
    <scope>NUCLEOTIDE SEQUENCE [LARGE SCALE GENOMIC DNA]</scope>
    <source>
        <strain evidence="8">CAD2</strain>
    </source>
</reference>
<comment type="cofactor">
    <cofactor evidence="1 5">
        <name>heme</name>
        <dbReference type="ChEBI" id="CHEBI:30413"/>
    </cofactor>
</comment>